<dbReference type="GO" id="GO:0009421">
    <property type="term" value="C:bacterial-type flagellum filament cap"/>
    <property type="evidence" value="ECO:0007669"/>
    <property type="project" value="InterPro"/>
</dbReference>
<evidence type="ECO:0000256" key="2">
    <source>
        <dbReference type="ARBA" id="ARBA00009764"/>
    </source>
</evidence>
<dbReference type="GO" id="GO:0071973">
    <property type="term" value="P:bacterial-type flagellum-dependent cell motility"/>
    <property type="evidence" value="ECO:0007669"/>
    <property type="project" value="TreeGrafter"/>
</dbReference>
<dbReference type="InterPro" id="IPR040026">
    <property type="entry name" value="FliD"/>
</dbReference>
<protein>
    <recommendedName>
        <fullName evidence="7">Filament cap protein</fullName>
    </recommendedName>
    <alternativeName>
        <fullName evidence="6">Flagellar cap protein</fullName>
    </alternativeName>
</protein>
<accession>A0A932GN93</accession>
<dbReference type="InterPro" id="IPR010809">
    <property type="entry name" value="FliD_C"/>
</dbReference>
<feature type="domain" description="Flagellar hook-associated protein 2 N-terminal" evidence="9">
    <location>
        <begin position="12"/>
        <end position="109"/>
    </location>
</feature>
<proteinExistence type="inferred from homology"/>
<name>A0A932GN93_UNCTE</name>
<dbReference type="InterPro" id="IPR003481">
    <property type="entry name" value="FliD_N"/>
</dbReference>
<evidence type="ECO:0000313" key="12">
    <source>
        <dbReference type="Proteomes" id="UP000741360"/>
    </source>
</evidence>
<dbReference type="Pfam" id="PF07196">
    <property type="entry name" value="Flagellin_IN"/>
    <property type="match status" value="1"/>
</dbReference>
<comment type="subunit">
    <text evidence="3">Homopentamer.</text>
</comment>
<dbReference type="PANTHER" id="PTHR30288:SF0">
    <property type="entry name" value="FLAGELLAR HOOK-ASSOCIATED PROTEIN 2"/>
    <property type="match status" value="1"/>
</dbReference>
<dbReference type="Proteomes" id="UP000741360">
    <property type="component" value="Unassembled WGS sequence"/>
</dbReference>
<comment type="subcellular location">
    <subcellularLocation>
        <location evidence="1">Bacterial flagellum</location>
    </subcellularLocation>
</comment>
<feature type="coiled-coil region" evidence="8">
    <location>
        <begin position="1063"/>
        <end position="1090"/>
    </location>
</feature>
<keyword evidence="5" id="KW-0975">Bacterial flagellum</keyword>
<keyword evidence="11" id="KW-0282">Flagellum</keyword>
<comment type="similarity">
    <text evidence="2">Belongs to the FliD family.</text>
</comment>
<dbReference type="InterPro" id="IPR010810">
    <property type="entry name" value="Flagellin_hook_IN_motif"/>
</dbReference>
<keyword evidence="4 8" id="KW-0175">Coiled coil</keyword>
<evidence type="ECO:0000256" key="3">
    <source>
        <dbReference type="ARBA" id="ARBA00011255"/>
    </source>
</evidence>
<dbReference type="Pfam" id="PF02465">
    <property type="entry name" value="FliD_N"/>
    <property type="match status" value="1"/>
</dbReference>
<evidence type="ECO:0000256" key="7">
    <source>
        <dbReference type="ARBA" id="ARBA00033192"/>
    </source>
</evidence>
<feature type="domain" description="Flagellar hook-associated protein 2 C-terminal" evidence="10">
    <location>
        <begin position="1023"/>
        <end position="1106"/>
    </location>
</feature>
<evidence type="ECO:0000313" key="11">
    <source>
        <dbReference type="EMBL" id="MBI3014278.1"/>
    </source>
</evidence>
<gene>
    <name evidence="11" type="primary">fliD</name>
    <name evidence="11" type="ORF">HYY65_04240</name>
</gene>
<feature type="domain" description="Flagellar hook-associated protein 2 C-terminal" evidence="10">
    <location>
        <begin position="465"/>
        <end position="634"/>
    </location>
</feature>
<evidence type="ECO:0000256" key="5">
    <source>
        <dbReference type="ARBA" id="ARBA00023143"/>
    </source>
</evidence>
<evidence type="ECO:0000256" key="8">
    <source>
        <dbReference type="SAM" id="Coils"/>
    </source>
</evidence>
<evidence type="ECO:0000256" key="4">
    <source>
        <dbReference type="ARBA" id="ARBA00023054"/>
    </source>
</evidence>
<dbReference type="GO" id="GO:0007155">
    <property type="term" value="P:cell adhesion"/>
    <property type="evidence" value="ECO:0007669"/>
    <property type="project" value="InterPro"/>
</dbReference>
<dbReference type="EMBL" id="JACPSX010000076">
    <property type="protein sequence ID" value="MBI3014278.1"/>
    <property type="molecule type" value="Genomic_DNA"/>
</dbReference>
<evidence type="ECO:0000259" key="10">
    <source>
        <dbReference type="Pfam" id="PF07195"/>
    </source>
</evidence>
<dbReference type="AlphaFoldDB" id="A0A932GN93"/>
<organism evidence="11 12">
    <name type="scientific">Tectimicrobiota bacterium</name>
    <dbReference type="NCBI Taxonomy" id="2528274"/>
    <lineage>
        <taxon>Bacteria</taxon>
        <taxon>Pseudomonadati</taxon>
        <taxon>Nitrospinota/Tectimicrobiota group</taxon>
        <taxon>Candidatus Tectimicrobiota</taxon>
    </lineage>
</organism>
<keyword evidence="11" id="KW-0969">Cilium</keyword>
<reference evidence="11" key="1">
    <citation type="submission" date="2020-07" db="EMBL/GenBank/DDBJ databases">
        <title>Huge and variable diversity of episymbiotic CPR bacteria and DPANN archaea in groundwater ecosystems.</title>
        <authorList>
            <person name="He C.Y."/>
            <person name="Keren R."/>
            <person name="Whittaker M."/>
            <person name="Farag I.F."/>
            <person name="Doudna J."/>
            <person name="Cate J.H.D."/>
            <person name="Banfield J.F."/>
        </authorList>
    </citation>
    <scope>NUCLEOTIDE SEQUENCE</scope>
    <source>
        <strain evidence="11">NC_groundwater_717_Ag_S-0.2um_59_8</strain>
    </source>
</reference>
<evidence type="ECO:0000256" key="1">
    <source>
        <dbReference type="ARBA" id="ARBA00004365"/>
    </source>
</evidence>
<sequence length="1124" mass="115600">MASTSSISGLASGIDWANIVDQIIAVEHRRIDVVIGNQNQYNNKLSEWKKVNTQLLSLRTKADTLRTADTFNVFQNTVTGSSSTDPAKLLSVSASTEAAPGVHTIEMSSTSTLAQARKVSSKSYSSSSTALSLSGDILINGKAINIASTDTLSDIKSKINAANSGSSATGVTATLLTVSSTDNRLVLTSDVTGLNQFSILDASTGNVLQSLGITNSTTSIKNATSNGALSDEFSSSDVTIRSLLGLNATLSSTTVNIGGNNVTINLDTDTSSVVSTTEDGVTKYQLKIENTTSFTDSNNILEALGVLAGSQSSVNELQAGSVANQKTSAAGGGAVTDGTQWNQINTGGDANNIALNDTITITGTKHDGTAVSSTFTIANLAQALNAGSGFLETIETAFGGGAAVDAYISDGTDGNTAGQIVVKDLTAGDSQLTVSLVANNEGGGSLNFGTVAASTQGYSMQVTAGQDANVKVNGVTLTRSSNTITDAIDGLTLNLLKIEAGTTLTLNVSRDTAAIQASVQSLLDDYNSFISYVNTQFTYDENTKSSGILGGDTTLSSVKFSTISLLPTTLNAFSLIGINSDKTGLLSIDSSDFLSSLQSDFNGVKRIFVAEGTTTSGEVTYLSHTTNSKAGDYAVNVTQVATQAATTGVKSLLSGIGAGQTETLRITDTLTGRIATVALNGDAGENGSSIDNIVNAVNSEFQTQYAQKLVGSVANVQISDAQPITSNTEWSDIDASLQDGDVISFTGTYRTGQTVSGSYTISDTATDTAQGFLSAVQTAFNNEVSATINASGKLVITDVADGDSNTSISITEPTGGGRTLDFGTVTTSNSGGVVGRYALEITASKDGSNQLVLTHNLYGSANGFTIAQVSNPGTTNKEILIGSQANTQVAPPGVLTSLTAFDNITGYTANTSDTITISGKDHSGTTITPVVFSVHTGAAYKTVQDFLTAIEGAFSLTAGSATVDGSGKIVITDSTTGSSQLAMTLTPPTGLNFGTFASQNTGLSNGSSSGQNVAGTINGEAATGVGQVLTGDEPPSEGGTGELLYRELDSLTDPLEGYVTTRIDGLQDTVTDLQTQIDAMEAQLALEKNRLTNQFIVMESVMSRMKTLSNWLAQQTGSLTQLFR</sequence>
<evidence type="ECO:0000259" key="9">
    <source>
        <dbReference type="Pfam" id="PF02465"/>
    </source>
</evidence>
<dbReference type="Pfam" id="PF07195">
    <property type="entry name" value="FliD_C"/>
    <property type="match status" value="2"/>
</dbReference>
<keyword evidence="11" id="KW-0966">Cell projection</keyword>
<evidence type="ECO:0000256" key="6">
    <source>
        <dbReference type="ARBA" id="ARBA00033074"/>
    </source>
</evidence>
<dbReference type="GO" id="GO:0009424">
    <property type="term" value="C:bacterial-type flagellum hook"/>
    <property type="evidence" value="ECO:0007669"/>
    <property type="project" value="InterPro"/>
</dbReference>
<comment type="caution">
    <text evidence="11">The sequence shown here is derived from an EMBL/GenBank/DDBJ whole genome shotgun (WGS) entry which is preliminary data.</text>
</comment>
<dbReference type="PANTHER" id="PTHR30288">
    <property type="entry name" value="FLAGELLAR CAP/ASSEMBLY PROTEIN FLID"/>
    <property type="match status" value="1"/>
</dbReference>